<sequence>MNDDNKIRYQTKKIKLSQSFLHFSILHRVSNFKIQVLLTIVLALFFSFFGVILIQNTGLYGMGIEGISQGFARLGTFLISYLNKGENAKQKAYIAYNILFWAITLVLNIPLLILAYFKVGKRFFKLTTIFMIASTIFGIAIGFIPNIEKLFIFGNLIRNTPQKIVDYKVQIVFWNREKDAIKQLSLFLYGIAWAIIQAFIASALFILSSSSGGFDILGMWYSRKYFKSVGSIFMIIHLISLLIANTAGTFIPIGLTLNNNPKIANDVVAWSISTFFNPNLISGIVMILLNGFVVNLLFPKYNLVHVQIYSSKAFEINELLKNNENNTYATSITKIIGGYTLKEKNVINTTCMYFDAASLLLFVRKIDTNAFFTITDIKKADGYIYVSQKIEENDINKKAK</sequence>
<organism evidence="8 9">
    <name type="scientific">Metamycoplasma faucium</name>
    <dbReference type="NCBI Taxonomy" id="56142"/>
    <lineage>
        <taxon>Bacteria</taxon>
        <taxon>Bacillati</taxon>
        <taxon>Mycoplasmatota</taxon>
        <taxon>Mycoplasmoidales</taxon>
        <taxon>Metamycoplasmataceae</taxon>
        <taxon>Metamycoplasma</taxon>
    </lineage>
</organism>
<dbReference type="RefSeq" id="WP_405312097.1">
    <property type="nucleotide sequence ID" value="NZ_CP088155.1"/>
</dbReference>
<feature type="transmembrane region" description="Helical" evidence="6">
    <location>
        <begin position="123"/>
        <end position="144"/>
    </location>
</feature>
<keyword evidence="3 6" id="KW-0812">Transmembrane</keyword>
<proteinExistence type="predicted"/>
<evidence type="ECO:0000259" key="7">
    <source>
        <dbReference type="Pfam" id="PF10035"/>
    </source>
</evidence>
<evidence type="ECO:0000313" key="8">
    <source>
        <dbReference type="EMBL" id="WYM97569.1"/>
    </source>
</evidence>
<dbReference type="Proteomes" id="UP001622612">
    <property type="component" value="Chromosome"/>
</dbReference>
<feature type="transmembrane region" description="Helical" evidence="6">
    <location>
        <begin position="228"/>
        <end position="255"/>
    </location>
</feature>
<comment type="subcellular location">
    <subcellularLocation>
        <location evidence="1">Cell membrane</location>
        <topology evidence="1">Multi-pass membrane protein</topology>
    </subcellularLocation>
</comment>
<dbReference type="PANTHER" id="PTHR33545:SF5">
    <property type="entry name" value="UPF0750 MEMBRANE PROTEIN YITT"/>
    <property type="match status" value="1"/>
</dbReference>
<protein>
    <submittedName>
        <fullName evidence="8">DUF2179 domain-containing protein</fullName>
    </submittedName>
</protein>
<reference evidence="8" key="1">
    <citation type="submission" date="2021-11" db="EMBL/GenBank/DDBJ databases">
        <title>The first genome sequence of unculturable Mycoplasma faucium obtained by de novo assembly of metagenomic reads.</title>
        <authorList>
            <person name="Sabat A.J."/>
            <person name="Bathoorn E."/>
            <person name="Akkerboom V."/>
            <person name="Friedrich A.W."/>
        </authorList>
    </citation>
    <scope>NUCLEOTIDE SEQUENCE [LARGE SCALE GENOMIC DNA]</scope>
    <source>
        <strain evidence="8">UMCG-MFM1</strain>
    </source>
</reference>
<evidence type="ECO:0000256" key="4">
    <source>
        <dbReference type="ARBA" id="ARBA00022989"/>
    </source>
</evidence>
<dbReference type="InterPro" id="IPR051461">
    <property type="entry name" value="UPF0750_membrane"/>
</dbReference>
<evidence type="ECO:0000256" key="1">
    <source>
        <dbReference type="ARBA" id="ARBA00004651"/>
    </source>
</evidence>
<feature type="transmembrane region" description="Helical" evidence="6">
    <location>
        <begin position="93"/>
        <end position="116"/>
    </location>
</feature>
<dbReference type="Gene3D" id="3.30.70.120">
    <property type="match status" value="1"/>
</dbReference>
<dbReference type="PANTHER" id="PTHR33545">
    <property type="entry name" value="UPF0750 MEMBRANE PROTEIN YITT-RELATED"/>
    <property type="match status" value="1"/>
</dbReference>
<dbReference type="InterPro" id="IPR019264">
    <property type="entry name" value="DUF2179"/>
</dbReference>
<evidence type="ECO:0000256" key="6">
    <source>
        <dbReference type="SAM" id="Phobius"/>
    </source>
</evidence>
<dbReference type="EMBL" id="CP088155">
    <property type="protein sequence ID" value="WYM97569.1"/>
    <property type="molecule type" value="Genomic_DNA"/>
</dbReference>
<feature type="transmembrane region" description="Helical" evidence="6">
    <location>
        <begin position="275"/>
        <end position="298"/>
    </location>
</feature>
<evidence type="ECO:0000313" key="9">
    <source>
        <dbReference type="Proteomes" id="UP001622612"/>
    </source>
</evidence>
<dbReference type="Pfam" id="PF10035">
    <property type="entry name" value="DUF2179"/>
    <property type="match status" value="1"/>
</dbReference>
<keyword evidence="4 6" id="KW-1133">Transmembrane helix</keyword>
<dbReference type="Pfam" id="PF02588">
    <property type="entry name" value="YitT_membrane"/>
    <property type="match status" value="1"/>
</dbReference>
<evidence type="ECO:0000256" key="5">
    <source>
        <dbReference type="ARBA" id="ARBA00023136"/>
    </source>
</evidence>
<keyword evidence="9" id="KW-1185">Reference proteome</keyword>
<feature type="transmembrane region" description="Helical" evidence="6">
    <location>
        <begin position="186"/>
        <end position="207"/>
    </location>
</feature>
<keyword evidence="2" id="KW-1003">Cell membrane</keyword>
<name>A0ABZ2TM80_9BACT</name>
<gene>
    <name evidence="8" type="ORF">LQ356_01550</name>
</gene>
<keyword evidence="5 6" id="KW-0472">Membrane</keyword>
<accession>A0ABZ2TM80</accession>
<evidence type="ECO:0000256" key="3">
    <source>
        <dbReference type="ARBA" id="ARBA00022692"/>
    </source>
</evidence>
<dbReference type="InterPro" id="IPR003740">
    <property type="entry name" value="YitT"/>
</dbReference>
<dbReference type="InterPro" id="IPR015867">
    <property type="entry name" value="N-reg_PII/ATP_PRibTrfase_C"/>
</dbReference>
<feature type="domain" description="DUF2179" evidence="7">
    <location>
        <begin position="332"/>
        <end position="382"/>
    </location>
</feature>
<feature type="transmembrane region" description="Helical" evidence="6">
    <location>
        <begin position="36"/>
        <end position="54"/>
    </location>
</feature>
<evidence type="ECO:0000256" key="2">
    <source>
        <dbReference type="ARBA" id="ARBA00022475"/>
    </source>
</evidence>